<keyword evidence="7" id="KW-0539">Nucleus</keyword>
<evidence type="ECO:0000256" key="5">
    <source>
        <dbReference type="ARBA" id="ARBA00023015"/>
    </source>
</evidence>
<keyword evidence="13" id="KW-1185">Reference proteome</keyword>
<keyword evidence="10" id="KW-1133">Transmembrane helix</keyword>
<feature type="domain" description="C2H2-type" evidence="11">
    <location>
        <begin position="439"/>
        <end position="464"/>
    </location>
</feature>
<dbReference type="PROSITE" id="PS50157">
    <property type="entry name" value="ZINC_FINGER_C2H2_2"/>
    <property type="match status" value="1"/>
</dbReference>
<dbReference type="GO" id="GO:0005634">
    <property type="term" value="C:nucleus"/>
    <property type="evidence" value="ECO:0007669"/>
    <property type="project" value="UniProtKB-SubCell"/>
</dbReference>
<evidence type="ECO:0000256" key="10">
    <source>
        <dbReference type="SAM" id="Phobius"/>
    </source>
</evidence>
<comment type="caution">
    <text evidence="12">The sequence shown here is derived from an EMBL/GenBank/DDBJ whole genome shotgun (WGS) entry which is preliminary data.</text>
</comment>
<feature type="compositionally biased region" description="Low complexity" evidence="9">
    <location>
        <begin position="328"/>
        <end position="351"/>
    </location>
</feature>
<dbReference type="OrthoDB" id="8922241at2759"/>
<dbReference type="Gene3D" id="3.30.160.60">
    <property type="entry name" value="Classic Zinc Finger"/>
    <property type="match status" value="1"/>
</dbReference>
<protein>
    <recommendedName>
        <fullName evidence="11">C2H2-type domain-containing protein</fullName>
    </recommendedName>
</protein>
<evidence type="ECO:0000256" key="6">
    <source>
        <dbReference type="ARBA" id="ARBA00023163"/>
    </source>
</evidence>
<dbReference type="PANTHER" id="PTHR46179:SF13">
    <property type="entry name" value="C2H2-TYPE DOMAIN-CONTAINING PROTEIN"/>
    <property type="match status" value="1"/>
</dbReference>
<keyword evidence="2" id="KW-0479">Metal-binding</keyword>
<dbReference type="GO" id="GO:0006357">
    <property type="term" value="P:regulation of transcription by RNA polymerase II"/>
    <property type="evidence" value="ECO:0007669"/>
    <property type="project" value="TreeGrafter"/>
</dbReference>
<organism evidence="12 13">
    <name type="scientific">Polyplosphaeria fusca</name>
    <dbReference type="NCBI Taxonomy" id="682080"/>
    <lineage>
        <taxon>Eukaryota</taxon>
        <taxon>Fungi</taxon>
        <taxon>Dikarya</taxon>
        <taxon>Ascomycota</taxon>
        <taxon>Pezizomycotina</taxon>
        <taxon>Dothideomycetes</taxon>
        <taxon>Pleosporomycetidae</taxon>
        <taxon>Pleosporales</taxon>
        <taxon>Tetraplosphaeriaceae</taxon>
        <taxon>Polyplosphaeria</taxon>
    </lineage>
</organism>
<dbReference type="GO" id="GO:0008270">
    <property type="term" value="F:zinc ion binding"/>
    <property type="evidence" value="ECO:0007669"/>
    <property type="project" value="UniProtKB-KW"/>
</dbReference>
<name>A0A9P4V0J1_9PLEO</name>
<evidence type="ECO:0000259" key="11">
    <source>
        <dbReference type="PROSITE" id="PS50157"/>
    </source>
</evidence>
<dbReference type="InterPro" id="IPR051061">
    <property type="entry name" value="Zinc_finger_trans_reg"/>
</dbReference>
<proteinExistence type="predicted"/>
<feature type="compositionally biased region" description="Polar residues" evidence="9">
    <location>
        <begin position="296"/>
        <end position="305"/>
    </location>
</feature>
<evidence type="ECO:0000256" key="4">
    <source>
        <dbReference type="ARBA" id="ARBA00022833"/>
    </source>
</evidence>
<dbReference type="PROSITE" id="PS00028">
    <property type="entry name" value="ZINC_FINGER_C2H2_1"/>
    <property type="match status" value="1"/>
</dbReference>
<feature type="region of interest" description="Disordered" evidence="9">
    <location>
        <begin position="128"/>
        <end position="149"/>
    </location>
</feature>
<dbReference type="EMBL" id="ML996183">
    <property type="protein sequence ID" value="KAF2732118.1"/>
    <property type="molecule type" value="Genomic_DNA"/>
</dbReference>
<reference evidence="12" key="1">
    <citation type="journal article" date="2020" name="Stud. Mycol.">
        <title>101 Dothideomycetes genomes: a test case for predicting lifestyles and emergence of pathogens.</title>
        <authorList>
            <person name="Haridas S."/>
            <person name="Albert R."/>
            <person name="Binder M."/>
            <person name="Bloem J."/>
            <person name="Labutti K."/>
            <person name="Salamov A."/>
            <person name="Andreopoulos B."/>
            <person name="Baker S."/>
            <person name="Barry K."/>
            <person name="Bills G."/>
            <person name="Bluhm B."/>
            <person name="Cannon C."/>
            <person name="Castanera R."/>
            <person name="Culley D."/>
            <person name="Daum C."/>
            <person name="Ezra D."/>
            <person name="Gonzalez J."/>
            <person name="Henrissat B."/>
            <person name="Kuo A."/>
            <person name="Liang C."/>
            <person name="Lipzen A."/>
            <person name="Lutzoni F."/>
            <person name="Magnuson J."/>
            <person name="Mondo S."/>
            <person name="Nolan M."/>
            <person name="Ohm R."/>
            <person name="Pangilinan J."/>
            <person name="Park H.-J."/>
            <person name="Ramirez L."/>
            <person name="Alfaro M."/>
            <person name="Sun H."/>
            <person name="Tritt A."/>
            <person name="Yoshinaga Y."/>
            <person name="Zwiers L.-H."/>
            <person name="Turgeon B."/>
            <person name="Goodwin S."/>
            <person name="Spatafora J."/>
            <person name="Crous P."/>
            <person name="Grigoriev I."/>
        </authorList>
    </citation>
    <scope>NUCLEOTIDE SEQUENCE</scope>
    <source>
        <strain evidence="12">CBS 125425</strain>
    </source>
</reference>
<dbReference type="SMART" id="SM00355">
    <property type="entry name" value="ZnF_C2H2"/>
    <property type="match status" value="3"/>
</dbReference>
<evidence type="ECO:0000313" key="13">
    <source>
        <dbReference type="Proteomes" id="UP000799444"/>
    </source>
</evidence>
<keyword evidence="4" id="KW-0862">Zinc</keyword>
<feature type="region of interest" description="Disordered" evidence="9">
    <location>
        <begin position="289"/>
        <end position="360"/>
    </location>
</feature>
<evidence type="ECO:0000313" key="12">
    <source>
        <dbReference type="EMBL" id="KAF2732118.1"/>
    </source>
</evidence>
<evidence type="ECO:0000256" key="7">
    <source>
        <dbReference type="ARBA" id="ARBA00023242"/>
    </source>
</evidence>
<gene>
    <name evidence="12" type="ORF">EJ04DRAFT_344590</name>
</gene>
<keyword evidence="5" id="KW-0805">Transcription regulation</keyword>
<dbReference type="InterPro" id="IPR013087">
    <property type="entry name" value="Znf_C2H2_type"/>
</dbReference>
<feature type="transmembrane region" description="Helical" evidence="10">
    <location>
        <begin position="6"/>
        <end position="30"/>
    </location>
</feature>
<evidence type="ECO:0000256" key="8">
    <source>
        <dbReference type="PROSITE-ProRule" id="PRU00042"/>
    </source>
</evidence>
<feature type="compositionally biased region" description="Basic and acidic residues" evidence="9">
    <location>
        <begin position="128"/>
        <end position="138"/>
    </location>
</feature>
<dbReference type="AlphaFoldDB" id="A0A9P4V0J1"/>
<evidence type="ECO:0000256" key="2">
    <source>
        <dbReference type="ARBA" id="ARBA00022723"/>
    </source>
</evidence>
<comment type="subcellular location">
    <subcellularLocation>
        <location evidence="1">Nucleus</location>
    </subcellularLocation>
</comment>
<dbReference type="Proteomes" id="UP000799444">
    <property type="component" value="Unassembled WGS sequence"/>
</dbReference>
<evidence type="ECO:0000256" key="1">
    <source>
        <dbReference type="ARBA" id="ARBA00004123"/>
    </source>
</evidence>
<evidence type="ECO:0000256" key="9">
    <source>
        <dbReference type="SAM" id="MobiDB-lite"/>
    </source>
</evidence>
<keyword evidence="10" id="KW-0812">Transmembrane</keyword>
<evidence type="ECO:0000256" key="3">
    <source>
        <dbReference type="ARBA" id="ARBA00022771"/>
    </source>
</evidence>
<accession>A0A9P4V0J1</accession>
<keyword evidence="10" id="KW-0472">Membrane</keyword>
<keyword evidence="3 8" id="KW-0863">Zinc-finger</keyword>
<dbReference type="PANTHER" id="PTHR46179">
    <property type="entry name" value="ZINC FINGER PROTEIN"/>
    <property type="match status" value="1"/>
</dbReference>
<keyword evidence="6" id="KW-0804">Transcription</keyword>
<sequence>MKHSNAITLGVGITLTLLVVLTIAGLALVFRRRHGARKRWDIEHAVFFWRQKPVRKDVYDERSILCISPNDSATNAELNEEQVGLLAESLLDIRHVQLREGARGDIDDDEPNREEEMESLYPIRMARRKEAAEKEERRRARRNTRAREDEQALAEIRKRAEAADEDSETGLLFASKSLRISSVQYTDTGVARRGGTNHRAHTSVKRITGVNRLVGGGPTTVSSHSDDPPYAGAFQSAIGFEIGLDDRPLMRRHQDTCSIYPGAGFVNPWALEMAPNPVIFKHLQEPPASYTEESNKSSSLRQSASVERRITDVDGGSLIKEASDEIQESPASSIEESNSSQSLGQSASAESHTTSVDGGSLIEESGDDIYQFTSYSVGRPQFALQSVDGLTTGQEETPASPPRQDLIPLLSFECTHCNFSCHTAGLLQNHVNRKHVRRYACSASGCTLAFNLHADLKRHCRTVHRELGNLEETWRCKKEGCTSFGKEFNRKDNFQRHLVRYHQSRMPKD</sequence>